<dbReference type="InterPro" id="IPR036259">
    <property type="entry name" value="MFS_trans_sf"/>
</dbReference>
<evidence type="ECO:0000313" key="10">
    <source>
        <dbReference type="EMBL" id="CAF0744083.1"/>
    </source>
</evidence>
<feature type="compositionally biased region" description="Polar residues" evidence="6">
    <location>
        <begin position="774"/>
        <end position="789"/>
    </location>
</feature>
<dbReference type="InterPro" id="IPR036034">
    <property type="entry name" value="PDZ_sf"/>
</dbReference>
<dbReference type="OrthoDB" id="28755at2759"/>
<keyword evidence="8" id="KW-0732">Signal</keyword>
<feature type="region of interest" description="Disordered" evidence="6">
    <location>
        <begin position="961"/>
        <end position="995"/>
    </location>
</feature>
<feature type="region of interest" description="Disordered" evidence="6">
    <location>
        <begin position="764"/>
        <end position="893"/>
    </location>
</feature>
<evidence type="ECO:0000256" key="2">
    <source>
        <dbReference type="ARBA" id="ARBA00022448"/>
    </source>
</evidence>
<feature type="compositionally biased region" description="Low complexity" evidence="6">
    <location>
        <begin position="869"/>
        <end position="880"/>
    </location>
</feature>
<evidence type="ECO:0000313" key="12">
    <source>
        <dbReference type="Proteomes" id="UP000663829"/>
    </source>
</evidence>
<keyword evidence="4 7" id="KW-1133">Transmembrane helix</keyword>
<feature type="compositionally biased region" description="Polar residues" evidence="6">
    <location>
        <begin position="796"/>
        <end position="808"/>
    </location>
</feature>
<evidence type="ECO:0000256" key="1">
    <source>
        <dbReference type="ARBA" id="ARBA00004141"/>
    </source>
</evidence>
<evidence type="ECO:0000259" key="9">
    <source>
        <dbReference type="PROSITE" id="PS50106"/>
    </source>
</evidence>
<dbReference type="InterPro" id="IPR001478">
    <property type="entry name" value="PDZ"/>
</dbReference>
<evidence type="ECO:0000256" key="7">
    <source>
        <dbReference type="SAM" id="Phobius"/>
    </source>
</evidence>
<comment type="caution">
    <text evidence="10">The sequence shown here is derived from an EMBL/GenBank/DDBJ whole genome shotgun (WGS) entry which is preliminary data.</text>
</comment>
<dbReference type="Gene3D" id="2.30.42.10">
    <property type="match status" value="1"/>
</dbReference>
<gene>
    <name evidence="10" type="ORF">GPM918_LOCUS439</name>
    <name evidence="11" type="ORF">SRO942_LOCUS440</name>
</gene>
<dbReference type="SMART" id="SM00228">
    <property type="entry name" value="PDZ"/>
    <property type="match status" value="1"/>
</dbReference>
<evidence type="ECO:0000256" key="6">
    <source>
        <dbReference type="SAM" id="MobiDB-lite"/>
    </source>
</evidence>
<accession>A0A813NX54</accession>
<dbReference type="InterPro" id="IPR041489">
    <property type="entry name" value="PDZ_6"/>
</dbReference>
<dbReference type="PROSITE" id="PS50106">
    <property type="entry name" value="PDZ"/>
    <property type="match status" value="1"/>
</dbReference>
<dbReference type="SUPFAM" id="SSF103473">
    <property type="entry name" value="MFS general substrate transporter"/>
    <property type="match status" value="1"/>
</dbReference>
<dbReference type="Gene3D" id="1.20.1250.20">
    <property type="entry name" value="MFS general substrate transporter like domains"/>
    <property type="match status" value="2"/>
</dbReference>
<feature type="compositionally biased region" description="Low complexity" evidence="6">
    <location>
        <begin position="172"/>
        <end position="182"/>
    </location>
</feature>
<feature type="domain" description="PDZ" evidence="9">
    <location>
        <begin position="1088"/>
        <end position="1179"/>
    </location>
</feature>
<dbReference type="SUPFAM" id="SSF50156">
    <property type="entry name" value="PDZ domain-like"/>
    <property type="match status" value="1"/>
</dbReference>
<protein>
    <recommendedName>
        <fullName evidence="9">PDZ domain-containing protein</fullName>
    </recommendedName>
</protein>
<dbReference type="EMBL" id="CAJNOQ010000033">
    <property type="protein sequence ID" value="CAF0744083.1"/>
    <property type="molecule type" value="Genomic_DNA"/>
</dbReference>
<evidence type="ECO:0000256" key="4">
    <source>
        <dbReference type="ARBA" id="ARBA00022989"/>
    </source>
</evidence>
<keyword evidence="12" id="KW-1185">Reference proteome</keyword>
<comment type="subcellular location">
    <subcellularLocation>
        <location evidence="1">Membrane</location>
        <topology evidence="1">Multi-pass membrane protein</topology>
    </subcellularLocation>
</comment>
<feature type="region of interest" description="Disordered" evidence="6">
    <location>
        <begin position="681"/>
        <end position="752"/>
    </location>
</feature>
<feature type="transmembrane region" description="Helical" evidence="7">
    <location>
        <begin position="387"/>
        <end position="409"/>
    </location>
</feature>
<evidence type="ECO:0000256" key="5">
    <source>
        <dbReference type="ARBA" id="ARBA00023136"/>
    </source>
</evidence>
<feature type="compositionally biased region" description="Polar residues" evidence="6">
    <location>
        <begin position="819"/>
        <end position="853"/>
    </location>
</feature>
<feature type="transmembrane region" description="Helical" evidence="7">
    <location>
        <begin position="336"/>
        <end position="357"/>
    </location>
</feature>
<dbReference type="Gene3D" id="3.30.40.10">
    <property type="entry name" value="Zinc/RING finger domain, C3HC4 (zinc finger)"/>
    <property type="match status" value="1"/>
</dbReference>
<keyword evidence="2" id="KW-0813">Transport</keyword>
<feature type="transmembrane region" description="Helical" evidence="7">
    <location>
        <begin position="34"/>
        <end position="59"/>
    </location>
</feature>
<dbReference type="PANTHER" id="PTHR19432:SF96">
    <property type="entry name" value="MAJOR FACILITATOR SUPERFAMILY (MFS) PROFILE DOMAIN-CONTAINING PROTEIN"/>
    <property type="match status" value="1"/>
</dbReference>
<proteinExistence type="predicted"/>
<dbReference type="SUPFAM" id="SSF57903">
    <property type="entry name" value="FYVE/PHD zinc finger"/>
    <property type="match status" value="1"/>
</dbReference>
<keyword evidence="3 7" id="KW-0812">Transmembrane</keyword>
<feature type="signal peptide" evidence="8">
    <location>
        <begin position="1"/>
        <end position="18"/>
    </location>
</feature>
<sequence>MAWLISPVLGFFLQPLIGAFSDSCKCRWGRRRPFILAFAIGAYIGVLLLLNGSDLGLLFGDAHTKIPYKAVILTAVGVTLLDFCADSADAPIRAYLIDNTNSADQERGFNLHAMLGGTGGGLGFLVGALPWENFSTITRIGGETRIIFIIATVIFVIGSISTLTSVKEEPLSSTTSYSDSASVENEEDDETDNERQPLIRRISPTTSSERLAPAKQSIGTYLNEIKNDEFFEVDIISGEKVPLDQRHDSEHTDEDLMKTIEKSIALNEAFNENQDLTNAPVPTQAFAAELKQKAKLVKLGLMRRKADETDVEEVDEKDRVTVRALFKSMLRMPAPLWKLMICQVIGWIGYFATHLYFTDFMAQVVYGASSESDPLYNKGVKMGCWGLFLYAASSAAYAFGVLVVTLNTLPYHMLSQFHTDEKYVNHAQDGSKRGIGVDCSLLNTCYFLGEFVMAISLGPLVDKFGVNVIFLIGALFSLIGNLSEFVTYLTDEERKIIEAVMMRQMAEEQRDAVMLQTKVDESAMPIPAIIGRKPSDQSGLESGVCCELCLKTKFVDENAARQCVICKKRFCVRCGVRLKGPQNQTYWLCKMCRHKQELYFSSAHNRFSMTSTESASQLSTTNAQENILSDRSKTNCPISKQYVSDYILSQPFDSNRPLSTVTLNEELKSKTTDNNILFMNELPSSETKSPVQRASETTSTGQLQPLPTSRKLPVFNRVQRQNSSSMSSSPSNMNQSIERYDNPTDNREQQRSRQIERMISIDAGEEDEQQQEQHPSNLTSDEQQITLRSSPKAFRSNKSGANNTTANQRETHYHRSAQHYRSSGAHSNRNLNKQHSVSSKTSNLNANANQGSTSIGGNGLSVEKESSSDDNIPSSSNSSSDVDELESGSTCISNRGSGLLSSKNFRFRHSEPVVVKSNGILDVATSNSSFPTFSSSQISTINKQDDDKKLPIETIELQPSSLLSSYHRSDNIPPSRSTHNAESTKDQNNNNNYERSSLLREFQCHSLEEKEMPDWHLDGTLKDSGIDTASSSTILNTTTSTEKKYQKFTDLSLAARRLSNGGKLQENIPGVQPATWKYDDTQTFLIGHITLNNWAREEPIFSALGLKIQGGIQLGNDEIVAQITKVTPRSIADNCGQLEVGDIVLEWNGQKLSNLGYNDVYRIIQNSAQTSEVHMVVKRAVR</sequence>
<dbReference type="AlphaFoldDB" id="A0A813NX54"/>
<evidence type="ECO:0000313" key="11">
    <source>
        <dbReference type="EMBL" id="CAF3522713.1"/>
    </source>
</evidence>
<dbReference type="Proteomes" id="UP000663829">
    <property type="component" value="Unassembled WGS sequence"/>
</dbReference>
<dbReference type="PANTHER" id="PTHR19432">
    <property type="entry name" value="SUGAR TRANSPORTER"/>
    <property type="match status" value="1"/>
</dbReference>
<dbReference type="Pfam" id="PF17820">
    <property type="entry name" value="PDZ_6"/>
    <property type="match status" value="1"/>
</dbReference>
<feature type="transmembrane region" description="Helical" evidence="7">
    <location>
        <begin position="467"/>
        <end position="489"/>
    </location>
</feature>
<feature type="compositionally biased region" description="Polar residues" evidence="6">
    <location>
        <begin position="681"/>
        <end position="707"/>
    </location>
</feature>
<dbReference type="Pfam" id="PF13347">
    <property type="entry name" value="MFS_2"/>
    <property type="match status" value="1"/>
</dbReference>
<feature type="compositionally biased region" description="Low complexity" evidence="6">
    <location>
        <begin position="721"/>
        <end position="736"/>
    </location>
</feature>
<dbReference type="InterPro" id="IPR041282">
    <property type="entry name" value="FYVE_2"/>
</dbReference>
<feature type="transmembrane region" description="Helical" evidence="7">
    <location>
        <begin position="146"/>
        <end position="166"/>
    </location>
</feature>
<dbReference type="Pfam" id="PF02318">
    <property type="entry name" value="FYVE_2"/>
    <property type="match status" value="1"/>
</dbReference>
<dbReference type="InterPro" id="IPR013083">
    <property type="entry name" value="Znf_RING/FYVE/PHD"/>
</dbReference>
<feature type="region of interest" description="Disordered" evidence="6">
    <location>
        <begin position="171"/>
        <end position="197"/>
    </location>
</feature>
<feature type="chain" id="PRO_5035596702" description="PDZ domain-containing protein" evidence="8">
    <location>
        <begin position="19"/>
        <end position="1182"/>
    </location>
</feature>
<name>A0A813NX54_9BILA</name>
<evidence type="ECO:0000256" key="3">
    <source>
        <dbReference type="ARBA" id="ARBA00022692"/>
    </source>
</evidence>
<keyword evidence="5 7" id="KW-0472">Membrane</keyword>
<reference evidence="10" key="1">
    <citation type="submission" date="2021-02" db="EMBL/GenBank/DDBJ databases">
        <authorList>
            <person name="Nowell W R."/>
        </authorList>
    </citation>
    <scope>NUCLEOTIDE SEQUENCE</scope>
</reference>
<evidence type="ECO:0000256" key="8">
    <source>
        <dbReference type="SAM" id="SignalP"/>
    </source>
</evidence>
<dbReference type="EMBL" id="CAJOBC010000033">
    <property type="protein sequence ID" value="CAF3522713.1"/>
    <property type="molecule type" value="Genomic_DNA"/>
</dbReference>
<feature type="compositionally biased region" description="Basic and acidic residues" evidence="6">
    <location>
        <begin position="738"/>
        <end position="752"/>
    </location>
</feature>
<dbReference type="GO" id="GO:0016020">
    <property type="term" value="C:membrane"/>
    <property type="evidence" value="ECO:0007669"/>
    <property type="project" value="UniProtKB-SubCell"/>
</dbReference>
<organism evidence="10 12">
    <name type="scientific">Didymodactylos carnosus</name>
    <dbReference type="NCBI Taxonomy" id="1234261"/>
    <lineage>
        <taxon>Eukaryota</taxon>
        <taxon>Metazoa</taxon>
        <taxon>Spiralia</taxon>
        <taxon>Gnathifera</taxon>
        <taxon>Rotifera</taxon>
        <taxon>Eurotatoria</taxon>
        <taxon>Bdelloidea</taxon>
        <taxon>Philodinida</taxon>
        <taxon>Philodinidae</taxon>
        <taxon>Didymodactylos</taxon>
    </lineage>
</organism>
<feature type="transmembrane region" description="Helical" evidence="7">
    <location>
        <begin position="111"/>
        <end position="131"/>
    </location>
</feature>
<dbReference type="Proteomes" id="UP000681722">
    <property type="component" value="Unassembled WGS sequence"/>
</dbReference>
<dbReference type="InterPro" id="IPR011011">
    <property type="entry name" value="Znf_FYVE_PHD"/>
</dbReference>
<dbReference type="GO" id="GO:0045202">
    <property type="term" value="C:synapse"/>
    <property type="evidence" value="ECO:0007669"/>
    <property type="project" value="UniProtKB-ARBA"/>
</dbReference>
<dbReference type="GO" id="GO:0008506">
    <property type="term" value="F:sucrose:proton symporter activity"/>
    <property type="evidence" value="ECO:0007669"/>
    <property type="project" value="TreeGrafter"/>
</dbReference>